<protein>
    <recommendedName>
        <fullName evidence="5">Tetratricopeptide repeat protein</fullName>
    </recommendedName>
</protein>
<evidence type="ECO:0000313" key="4">
    <source>
        <dbReference type="Proteomes" id="UP000218332"/>
    </source>
</evidence>
<sequence length="290" mass="32165">MSTVIRILAVIALLNHLPAFACEQQPQCSDCPETSGLTAELSRFYGMESLIGEAYQDGDYDRVKALSREYLALAADHKCDWNYGNAIHFSHRILGLVALETDDVASARHHLIEAGQSTGSPQLDSFGPTLDLARAMLSRGEREAVVEYLEGIRSFWEVREETVDDWIQRIQRGETVDLHPNQHGAVGTLTLYFSLAWPLIVTAIFWLRTRRYLPNRWSFPVSSILAGYIAMAVGGIMAGPVVVALMDIVSTDRLFYVATAAAILSQYGLPVLAVFLIARLFKSRAETVDT</sequence>
<feature type="transmembrane region" description="Helical" evidence="1">
    <location>
        <begin position="189"/>
        <end position="207"/>
    </location>
</feature>
<reference evidence="3 4" key="1">
    <citation type="submission" date="2017-07" db="EMBL/GenBank/DDBJ databases">
        <title>Tamlnaduibacter salinus (Mi-7) genome sequencing.</title>
        <authorList>
            <person name="Verma A."/>
            <person name="Krishnamurthi S."/>
        </authorList>
    </citation>
    <scope>NUCLEOTIDE SEQUENCE [LARGE SCALE GENOMIC DNA]</scope>
    <source>
        <strain evidence="3 4">Mi-7</strain>
    </source>
</reference>
<evidence type="ECO:0000256" key="1">
    <source>
        <dbReference type="SAM" id="Phobius"/>
    </source>
</evidence>
<comment type="caution">
    <text evidence="3">The sequence shown here is derived from an EMBL/GenBank/DDBJ whole genome shotgun (WGS) entry which is preliminary data.</text>
</comment>
<keyword evidence="2" id="KW-0732">Signal</keyword>
<dbReference type="Proteomes" id="UP000218332">
    <property type="component" value="Unassembled WGS sequence"/>
</dbReference>
<dbReference type="RefSeq" id="WP_095611900.1">
    <property type="nucleotide sequence ID" value="NZ_NMPM01000083.1"/>
</dbReference>
<dbReference type="EMBL" id="NMPM01000083">
    <property type="protein sequence ID" value="PAV25031.1"/>
    <property type="molecule type" value="Genomic_DNA"/>
</dbReference>
<keyword evidence="1" id="KW-0812">Transmembrane</keyword>
<evidence type="ECO:0000313" key="3">
    <source>
        <dbReference type="EMBL" id="PAV25031.1"/>
    </source>
</evidence>
<proteinExistence type="predicted"/>
<feature type="transmembrane region" description="Helical" evidence="1">
    <location>
        <begin position="219"/>
        <end position="242"/>
    </location>
</feature>
<keyword evidence="4" id="KW-1185">Reference proteome</keyword>
<dbReference type="AlphaFoldDB" id="A0A2A2HZB6"/>
<feature type="signal peptide" evidence="2">
    <location>
        <begin position="1"/>
        <end position="21"/>
    </location>
</feature>
<evidence type="ECO:0000256" key="2">
    <source>
        <dbReference type="SAM" id="SignalP"/>
    </source>
</evidence>
<gene>
    <name evidence="3" type="ORF">CF392_13075</name>
</gene>
<keyword evidence="1" id="KW-1133">Transmembrane helix</keyword>
<feature type="transmembrane region" description="Helical" evidence="1">
    <location>
        <begin position="254"/>
        <end position="278"/>
    </location>
</feature>
<keyword evidence="1" id="KW-0472">Membrane</keyword>
<organism evidence="3 4">
    <name type="scientific">Tamilnaduibacter salinus</name>
    <dbReference type="NCBI Taxonomy" id="1484056"/>
    <lineage>
        <taxon>Bacteria</taxon>
        <taxon>Pseudomonadati</taxon>
        <taxon>Pseudomonadota</taxon>
        <taxon>Gammaproteobacteria</taxon>
        <taxon>Pseudomonadales</taxon>
        <taxon>Marinobacteraceae</taxon>
        <taxon>Tamilnaduibacter</taxon>
    </lineage>
</organism>
<accession>A0A2A2HZB6</accession>
<feature type="chain" id="PRO_5012064615" description="Tetratricopeptide repeat protein" evidence="2">
    <location>
        <begin position="22"/>
        <end position="290"/>
    </location>
</feature>
<name>A0A2A2HZB6_9GAMM</name>
<evidence type="ECO:0008006" key="5">
    <source>
        <dbReference type="Google" id="ProtNLM"/>
    </source>
</evidence>